<keyword evidence="2" id="KW-1185">Reference proteome</keyword>
<dbReference type="InterPro" id="IPR027417">
    <property type="entry name" value="P-loop_NTPase"/>
</dbReference>
<sequence length="1060" mass="121083">MNTSIAKKRISQVLRIDSIDSTDGDFLATHVPFRKIVVSTKSGDQFEETYKSEEDIYREIFNNELTRNEHQFVIVEGSSGAGKSHFIRWLYAMLSTKEEKDDVVLLIRRSDNTLKGTIRQLLEIKEVKEISNKEAYERLVKANQAITEAKFKSTIYHQFIVEIENDTSEVLGNIKRKKLIALLNNSTFQERLMEAGGPIDRIYSKITSSSSNVDLDLIAQFSKADLTLDVDFIDQLEYADRKAQDFANSLMEGNDEFIEKITLYMNSFVETVIQTSAGIEPGDFQQIFKEIRQELKRKGKNLVLFVEDITSFTGVNQALLNALVTGHTGSNAVDNLCKLISVVGTTTQYYNQFRDNYRDRITKQITIHDGVIGENKNDLVQFVAKYLNAISLSSDALDEWVKNGAYSEDMPVHEDKDHDHWDKFKLASGKQISLFPFTQNAIINLYDAMSDHKTPRYILRDIVEPAVNEALYDVSLFPKFCLGWRSALPESVENRIGNIVQSSQIPQEQKADYRKRLVAFMSFWTNKTLDVTSNGCIAGINTKIFFELDFGEFVSKLTSTATVKEVATSNSVPIKASTSQTYETGNYVVIDESKPQVQPLKPVLKEQPKIDPKNQKDYDSFRANVIAWHRDGGNLIRFVPIRDQISNFVYDAINWQQEGIPLDSKNRFKDSVGGRLVGFERQDQALDRCIVIFEDNDETYQLLLCFGKWLYLGNRSWNFPDSASAIYFATSWLQRNKDKFVNAIKNVDNGSSIPAYIKAAMIGKVYKLIINGRIGDAKFNHLGDETFLNVDSSKNGNNEFLSGHSQAWYELHQFIYNEPKTIDAYIASVRYFNLIQGVTINTDNYVLNYPLYQAALKEIRKSGYVLDENDVNDTEKSVKDKREIIELTQKVISKVHKVADEETTLARKTALEVLSFFDNIDIEDELEASDIRDLINDIQVFYQRCYSLGINISIVDELIFKNFKDSASDIAKAMNLLQRDYSEEDDISILYAFSSNPIGVVLPFLEMLRIANKDVDTAYDQMRSEKESLTRKGNWNDSVDPRFKERQDDFNGLLAELKEV</sequence>
<dbReference type="AlphaFoldDB" id="A0A011V462"/>
<reference evidence="1 2" key="1">
    <citation type="submission" date="2013-06" db="EMBL/GenBank/DDBJ databases">
        <title>Rumen cellulosomics: divergent fiber-degrading strategies revealed by comparative genome-wide analysis of six Ruminococcal strains.</title>
        <authorList>
            <person name="Dassa B."/>
            <person name="Borovok I."/>
            <person name="Lamed R."/>
            <person name="Flint H."/>
            <person name="Yeoman C.J."/>
            <person name="White B."/>
            <person name="Bayer E.A."/>
        </authorList>
    </citation>
    <scope>NUCLEOTIDE SEQUENCE [LARGE SCALE GENOMIC DNA]</scope>
    <source>
        <strain evidence="1 2">SY3</strain>
    </source>
</reference>
<dbReference type="SUPFAM" id="SSF52540">
    <property type="entry name" value="P-loop containing nucleoside triphosphate hydrolases"/>
    <property type="match status" value="1"/>
</dbReference>
<proteinExistence type="predicted"/>
<gene>
    <name evidence="1" type="ORF">RASY3_09190</name>
</gene>
<comment type="caution">
    <text evidence="1">The sequence shown here is derived from an EMBL/GenBank/DDBJ whole genome shotgun (WGS) entry which is preliminary data.</text>
</comment>
<dbReference type="Gene3D" id="3.40.50.300">
    <property type="entry name" value="P-loop containing nucleotide triphosphate hydrolases"/>
    <property type="match status" value="1"/>
</dbReference>
<dbReference type="PATRIC" id="fig|1341156.4.peg.1139"/>
<evidence type="ECO:0000313" key="2">
    <source>
        <dbReference type="Proteomes" id="UP000021369"/>
    </source>
</evidence>
<dbReference type="Proteomes" id="UP000021369">
    <property type="component" value="Unassembled WGS sequence"/>
</dbReference>
<organism evidence="1 2">
    <name type="scientific">Ruminococcus albus SY3</name>
    <dbReference type="NCBI Taxonomy" id="1341156"/>
    <lineage>
        <taxon>Bacteria</taxon>
        <taxon>Bacillati</taxon>
        <taxon>Bacillota</taxon>
        <taxon>Clostridia</taxon>
        <taxon>Eubacteriales</taxon>
        <taxon>Oscillospiraceae</taxon>
        <taxon>Ruminococcus</taxon>
    </lineage>
</organism>
<accession>A0A011V462</accession>
<protein>
    <submittedName>
        <fullName evidence="1">Uncharacterized protein</fullName>
    </submittedName>
</protein>
<dbReference type="EMBL" id="JEOB01000002">
    <property type="protein sequence ID" value="EXM40267.1"/>
    <property type="molecule type" value="Genomic_DNA"/>
</dbReference>
<evidence type="ECO:0000313" key="1">
    <source>
        <dbReference type="EMBL" id="EXM40267.1"/>
    </source>
</evidence>
<dbReference type="RefSeq" id="WP_037287174.1">
    <property type="nucleotide sequence ID" value="NZ_JEOB01000002.1"/>
</dbReference>
<name>A0A011V462_RUMAL</name>
<dbReference type="OrthoDB" id="6400788at2"/>